<dbReference type="InterPro" id="IPR018392">
    <property type="entry name" value="LysM"/>
</dbReference>
<protein>
    <recommendedName>
        <fullName evidence="3">chitinase</fullName>
        <ecNumber evidence="3">3.2.1.14</ecNumber>
    </recommendedName>
</protein>
<feature type="domain" description="LysM" evidence="14">
    <location>
        <begin position="265"/>
        <end position="310"/>
    </location>
</feature>
<dbReference type="CDD" id="cd00035">
    <property type="entry name" value="ChtBD1"/>
    <property type="match status" value="1"/>
</dbReference>
<feature type="compositionally biased region" description="Polar residues" evidence="12">
    <location>
        <begin position="1304"/>
        <end position="1340"/>
    </location>
</feature>
<dbReference type="InterPro" id="IPR001579">
    <property type="entry name" value="Glyco_hydro_18_chit_AS"/>
</dbReference>
<feature type="domain" description="GH18" evidence="15">
    <location>
        <begin position="428"/>
        <end position="792"/>
    </location>
</feature>
<dbReference type="eggNOG" id="KOG2806">
    <property type="taxonomic scope" value="Eukaryota"/>
</dbReference>
<dbReference type="SMART" id="SM00636">
    <property type="entry name" value="Glyco_18"/>
    <property type="match status" value="1"/>
</dbReference>
<dbReference type="SUPFAM" id="SSF57016">
    <property type="entry name" value="Plant lectins/antimicrobial peptides"/>
    <property type="match status" value="1"/>
</dbReference>
<dbReference type="PANTHER" id="PTHR47700">
    <property type="entry name" value="V CHITINASE, PUTATIVE (AFU_ORTHOLOGUE AFUA_6G13720)-RELATED"/>
    <property type="match status" value="1"/>
</dbReference>
<dbReference type="InterPro" id="IPR011583">
    <property type="entry name" value="Chitinase_II/V-like_cat"/>
</dbReference>
<keyword evidence="4" id="KW-0147">Chitin-binding</keyword>
<dbReference type="CDD" id="cd11008">
    <property type="entry name" value="M35_deuterolysin_like"/>
    <property type="match status" value="1"/>
</dbReference>
<feature type="chain" id="PRO_5001892778" description="chitinase" evidence="13">
    <location>
        <begin position="23"/>
        <end position="1340"/>
    </location>
</feature>
<dbReference type="InterPro" id="IPR036861">
    <property type="entry name" value="Endochitinase-like_sf"/>
</dbReference>
<evidence type="ECO:0000256" key="5">
    <source>
        <dbReference type="ARBA" id="ARBA00022801"/>
    </source>
</evidence>
<keyword evidence="8" id="KW-0119">Carbohydrate metabolism</keyword>
<dbReference type="HOGENOM" id="CLU_005690_0_0_1"/>
<sequence length="1340" mass="143888">MKNLLPTLVLGALLSSPDEAVATAFDSQIQRCPQSCSTTGTQMSDWTSYHFFDRLDLCLSPVLFGFNVYNDLNKYQTIKACTVDNGSKNGTAPSPCSSMSSVSESLELAWDSTSSDSASSTVISQVLLALQSQVENDASCGNGPTILLAHYQDLVAALYVGAAFDSVTAVQNLASQISQNQESIAGVSASAQICGSDRDTSQTLGLMLSTTSDYQILQSAVQNWNNATCVKEFTNTNVLSNITFFQLPKQNVTGSTVQKRADTCSYTTVVSGDGCASLATRCGITAAELSTYNPSPTLCSTLAVGEIICCSAGSVPDLSPQPSSDGAQAVICLSSGDPPMPAVVSNAQCGPQVSGTTRPSNWSDISSLNPCPLNACCDIWGQCGITPEFCTITQSSTGAPGTAAANTNGCISNCGTEIVNNSTSAGELFSIGYYEAFGVSRPCLVMNADQLPSSYSHIHFAFGEIASDYTVDISSIEDQFKTFANQTNFKKILSFGGWSFSTSLDSYPIFRDTVSDTNRLAFAQNLVSFVAENNLDGVDFDWEYPDAPDIPGIPPGSPTDGPNYLSFLKTLRSLLPSEKTISIAAPASYWYLKGFPIANISDVVDYIVYMTYDLHGQWDWNKTFVNPGCTNGNCLRSHVNLTETEYALSMITKAGVPASKVVVGIASYGRSFGMEDPSCTGPECLFTGPNSTATEGDCTGTAGYISQAELSQLKTPGLALRSTVTTWHDDESDSDMMTYGDNTWVSYMEDSTKTSRINLYAALGFLGTVEWALDLTNFVLTSDEADAAFNITAAEEDFTAALSLSGYNISNFETYNLTLLASKLVGHNGCDKQQQRTIYSGWQQSWEIMNYIMPVAYDGNGIDFNEAAAVEYLGPPAMNKHLQERFKNIFVNLATIQPGWIQLPWDWRIVTRCDDPRGACSCGDESTTVAYTLNSDPDEPSAPSINFCPEYFDRQTLSEVMKNTNPNYPPSFSANMDNYNRNQASTWIHELLHIDWVALANGWGPNAHVTDLKMAYINGPNTEIYTAYGPQLTKGLARAQGEFVDWTIRNADSMSLFALAKYVQDKLGNVYPHLPLAPPPPTKVALTIPGYFTVYSNGTGDILNQTAVDEISWSASMGVCAAGSDQDSGASNAAIATVTSGWPVETDFPSDYLSSWSSWAGLTPTTTSTAPTPTASWIISIYSENGCTGDYYVVEGYNYGTSNVQCLDFQSLPLTAETGATCGWYTNGGASFTGCSNSNLTQPLSWRLKSGGTCTVFADPGCSMSDDWQGYSPSDGCHDYTASDFDVQNWAALECSADPPGNGPLQQLHSSPLTSTMTSSRSTVPRSLSTSMRVTATSSH</sequence>
<dbReference type="InterPro" id="IPR017853">
    <property type="entry name" value="GH"/>
</dbReference>
<dbReference type="InterPro" id="IPR029070">
    <property type="entry name" value="Chitinase_insertion_sf"/>
</dbReference>
<gene>
    <name evidence="16" type="ORF">GQ26_0321060</name>
</gene>
<evidence type="ECO:0000256" key="3">
    <source>
        <dbReference type="ARBA" id="ARBA00012729"/>
    </source>
</evidence>
<dbReference type="Gene3D" id="3.20.20.80">
    <property type="entry name" value="Glycosidases"/>
    <property type="match status" value="1"/>
</dbReference>
<dbReference type="InterPro" id="IPR001223">
    <property type="entry name" value="Glyco_hydro18_cat"/>
</dbReference>
<dbReference type="Pfam" id="PF00704">
    <property type="entry name" value="Glyco_hydro_18"/>
    <property type="match status" value="1"/>
</dbReference>
<evidence type="ECO:0000256" key="10">
    <source>
        <dbReference type="ARBA" id="ARBA00023326"/>
    </source>
</evidence>
<evidence type="ECO:0000259" key="14">
    <source>
        <dbReference type="PROSITE" id="PS51782"/>
    </source>
</evidence>
<comment type="caution">
    <text evidence="16">The sequence shown here is derived from an EMBL/GenBank/DDBJ whole genome shotgun (WGS) entry which is preliminary data.</text>
</comment>
<dbReference type="SUPFAM" id="SSF54556">
    <property type="entry name" value="Chitinase insertion domain"/>
    <property type="match status" value="1"/>
</dbReference>
<dbReference type="EC" id="3.2.1.14" evidence="3"/>
<evidence type="ECO:0000256" key="8">
    <source>
        <dbReference type="ARBA" id="ARBA00023277"/>
    </source>
</evidence>
<dbReference type="PROSITE" id="PS01095">
    <property type="entry name" value="GH18_1"/>
    <property type="match status" value="1"/>
</dbReference>
<comment type="similarity">
    <text evidence="2">Belongs to the glycosyl hydrolase 18 family. Chitinase class V subfamily.</text>
</comment>
<dbReference type="CDD" id="cd00118">
    <property type="entry name" value="LysM"/>
    <property type="match status" value="1"/>
</dbReference>
<dbReference type="PROSITE" id="PS51910">
    <property type="entry name" value="GH18_2"/>
    <property type="match status" value="1"/>
</dbReference>
<dbReference type="GO" id="GO:0008237">
    <property type="term" value="F:metallopeptidase activity"/>
    <property type="evidence" value="ECO:0007669"/>
    <property type="project" value="InterPro"/>
</dbReference>
<keyword evidence="5 11" id="KW-0378">Hydrolase</keyword>
<evidence type="ECO:0000313" key="16">
    <source>
        <dbReference type="EMBL" id="KFX43916.1"/>
    </source>
</evidence>
<dbReference type="SUPFAM" id="SSF51445">
    <property type="entry name" value="(Trans)glycosidases"/>
    <property type="match status" value="1"/>
</dbReference>
<dbReference type="GO" id="GO:0000272">
    <property type="term" value="P:polysaccharide catabolic process"/>
    <property type="evidence" value="ECO:0007669"/>
    <property type="project" value="UniProtKB-KW"/>
</dbReference>
<dbReference type="InterPro" id="IPR057277">
    <property type="entry name" value="LysM_C"/>
</dbReference>
<dbReference type="Gene3D" id="3.40.390.10">
    <property type="entry name" value="Collagenase (Catalytic Domain)"/>
    <property type="match status" value="1"/>
</dbReference>
<evidence type="ECO:0000259" key="15">
    <source>
        <dbReference type="PROSITE" id="PS51910"/>
    </source>
</evidence>
<dbReference type="SUPFAM" id="SSF54106">
    <property type="entry name" value="LysM domain"/>
    <property type="match status" value="1"/>
</dbReference>
<proteinExistence type="inferred from homology"/>
<evidence type="ECO:0000256" key="9">
    <source>
        <dbReference type="ARBA" id="ARBA00023295"/>
    </source>
</evidence>
<dbReference type="Pfam" id="PF25139">
    <property type="entry name" value="LysM14_C"/>
    <property type="match status" value="1"/>
</dbReference>
<evidence type="ECO:0000256" key="7">
    <source>
        <dbReference type="ARBA" id="ARBA00023026"/>
    </source>
</evidence>
<keyword evidence="13" id="KW-0732">Signal</keyword>
<dbReference type="InterPro" id="IPR036779">
    <property type="entry name" value="LysM_dom_sf"/>
</dbReference>
<comment type="catalytic activity">
    <reaction evidence="1">
        <text>Random endo-hydrolysis of N-acetyl-beta-D-glucosaminide (1-&gt;4)-beta-linkages in chitin and chitodextrins.</text>
        <dbReference type="EC" id="3.2.1.14"/>
    </reaction>
</comment>
<dbReference type="InterPro" id="IPR053214">
    <property type="entry name" value="LysM12-like"/>
</dbReference>
<evidence type="ECO:0000256" key="6">
    <source>
        <dbReference type="ARBA" id="ARBA00023024"/>
    </source>
</evidence>
<evidence type="ECO:0000256" key="1">
    <source>
        <dbReference type="ARBA" id="ARBA00000822"/>
    </source>
</evidence>
<dbReference type="GO" id="GO:0006032">
    <property type="term" value="P:chitin catabolic process"/>
    <property type="evidence" value="ECO:0007669"/>
    <property type="project" value="UniProtKB-KW"/>
</dbReference>
<keyword evidence="10" id="KW-0624">Polysaccharide degradation</keyword>
<evidence type="ECO:0000256" key="11">
    <source>
        <dbReference type="RuleBase" id="RU000489"/>
    </source>
</evidence>
<evidence type="ECO:0000256" key="12">
    <source>
        <dbReference type="SAM" id="MobiDB-lite"/>
    </source>
</evidence>
<evidence type="ECO:0000256" key="4">
    <source>
        <dbReference type="ARBA" id="ARBA00022669"/>
    </source>
</evidence>
<name>A0A093VB53_TALMA</name>
<feature type="region of interest" description="Disordered" evidence="12">
    <location>
        <begin position="1301"/>
        <end position="1340"/>
    </location>
</feature>
<accession>A0A093VB53</accession>
<dbReference type="PROSITE" id="PS51782">
    <property type="entry name" value="LYSM"/>
    <property type="match status" value="1"/>
</dbReference>
<feature type="signal peptide" evidence="13">
    <location>
        <begin position="1"/>
        <end position="22"/>
    </location>
</feature>
<dbReference type="Gene3D" id="3.10.50.10">
    <property type="match status" value="1"/>
</dbReference>
<dbReference type="CDD" id="cd02878">
    <property type="entry name" value="GH18_zymocin_alpha"/>
    <property type="match status" value="1"/>
</dbReference>
<dbReference type="PANTHER" id="PTHR47700:SF2">
    <property type="entry name" value="CHITINASE"/>
    <property type="match status" value="1"/>
</dbReference>
<keyword evidence="9 11" id="KW-0326">Glycosidase</keyword>
<dbReference type="GO" id="GO:0008061">
    <property type="term" value="F:chitin binding"/>
    <property type="evidence" value="ECO:0007669"/>
    <property type="project" value="UniProtKB-KW"/>
</dbReference>
<evidence type="ECO:0000256" key="13">
    <source>
        <dbReference type="SAM" id="SignalP"/>
    </source>
</evidence>
<evidence type="ECO:0000256" key="2">
    <source>
        <dbReference type="ARBA" id="ARBA00008682"/>
    </source>
</evidence>
<dbReference type="GO" id="GO:0008843">
    <property type="term" value="F:endochitinase activity"/>
    <property type="evidence" value="ECO:0007669"/>
    <property type="project" value="UniProtKB-EC"/>
</dbReference>
<dbReference type="InterPro" id="IPR024079">
    <property type="entry name" value="MetalloPept_cat_dom_sf"/>
</dbReference>
<keyword evidence="7" id="KW-0843">Virulence</keyword>
<dbReference type="SUPFAM" id="SSF55486">
    <property type="entry name" value="Metalloproteases ('zincins'), catalytic domain"/>
    <property type="match status" value="1"/>
</dbReference>
<dbReference type="EMBL" id="JPOX01000032">
    <property type="protein sequence ID" value="KFX43916.1"/>
    <property type="molecule type" value="Genomic_DNA"/>
</dbReference>
<dbReference type="Gene3D" id="3.10.350.10">
    <property type="entry name" value="LysM domain"/>
    <property type="match status" value="1"/>
</dbReference>
<keyword evidence="6" id="KW-0146">Chitin degradation</keyword>
<organism evidence="16">
    <name type="scientific">Talaromyces marneffei PM1</name>
    <dbReference type="NCBI Taxonomy" id="1077442"/>
    <lineage>
        <taxon>Eukaryota</taxon>
        <taxon>Fungi</taxon>
        <taxon>Dikarya</taxon>
        <taxon>Ascomycota</taxon>
        <taxon>Pezizomycotina</taxon>
        <taxon>Eurotiomycetes</taxon>
        <taxon>Eurotiomycetidae</taxon>
        <taxon>Eurotiales</taxon>
        <taxon>Trichocomaceae</taxon>
        <taxon>Talaromyces</taxon>
        <taxon>Talaromyces sect. Talaromyces</taxon>
    </lineage>
</organism>
<reference evidence="16" key="2">
    <citation type="journal article" date="2014" name="PLoS Genet.">
        <title>Signature gene expression reveals novel clues to the molecular mechanisms of dimorphic transition in Penicillium marneffei.</title>
        <authorList>
            <person name="Yang E."/>
            <person name="Wang G."/>
            <person name="Cai J."/>
            <person name="Woo P.C."/>
            <person name="Lau S.K."/>
            <person name="Yuen K.-Y."/>
            <person name="Chow W.-N."/>
            <person name="Lin X."/>
        </authorList>
    </citation>
    <scope>NUCLEOTIDE SEQUENCE</scope>
    <source>
        <strain evidence="16">PM1</strain>
    </source>
</reference>
<reference key="1">
    <citation type="journal article" date="2014" name="PLoS Genet.">
        <title>Signature Gene Expression Reveals Novel Clues to the Molecular Mechanisms of Dimorphic Transition in Penicillium marneffei.</title>
        <authorList>
            <person name="Yang E."/>
            <person name="Wang G."/>
            <person name="Cai J."/>
            <person name="Woo P.C."/>
            <person name="Lau S.K."/>
            <person name="Yuen K.-Y."/>
            <person name="Chow W.-N."/>
            <person name="Lin X."/>
        </authorList>
    </citation>
    <scope>NUCLEOTIDE SEQUENCE [LARGE SCALE GENOMIC DNA]</scope>
    <source>
        <strain>PM1</strain>
    </source>
</reference>